<evidence type="ECO:0000313" key="1">
    <source>
        <dbReference type="EMBL" id="EJK56432.1"/>
    </source>
</evidence>
<dbReference type="AlphaFoldDB" id="K0SCJ4"/>
<comment type="caution">
    <text evidence="1">The sequence shown here is derived from an EMBL/GenBank/DDBJ whole genome shotgun (WGS) entry which is preliminary data.</text>
</comment>
<feature type="non-terminal residue" evidence="1">
    <location>
        <position position="116"/>
    </location>
</feature>
<gene>
    <name evidence="1" type="ORF">THAOC_23678</name>
</gene>
<accession>K0SCJ4</accession>
<name>K0SCJ4_THAOC</name>
<reference evidence="1 2" key="1">
    <citation type="journal article" date="2012" name="Genome Biol.">
        <title>Genome and low-iron response of an oceanic diatom adapted to chronic iron limitation.</title>
        <authorList>
            <person name="Lommer M."/>
            <person name="Specht M."/>
            <person name="Roy A.S."/>
            <person name="Kraemer L."/>
            <person name="Andreson R."/>
            <person name="Gutowska M.A."/>
            <person name="Wolf J."/>
            <person name="Bergner S.V."/>
            <person name="Schilhabel M.B."/>
            <person name="Klostermeier U.C."/>
            <person name="Beiko R.G."/>
            <person name="Rosenstiel P."/>
            <person name="Hippler M."/>
            <person name="Laroche J."/>
        </authorList>
    </citation>
    <scope>NUCLEOTIDE SEQUENCE [LARGE SCALE GENOMIC DNA]</scope>
    <source>
        <strain evidence="1 2">CCMP1005</strain>
    </source>
</reference>
<dbReference type="Proteomes" id="UP000266841">
    <property type="component" value="Unassembled WGS sequence"/>
</dbReference>
<keyword evidence="2" id="KW-1185">Reference proteome</keyword>
<evidence type="ECO:0000313" key="2">
    <source>
        <dbReference type="Proteomes" id="UP000266841"/>
    </source>
</evidence>
<dbReference type="EMBL" id="AGNL01031414">
    <property type="protein sequence ID" value="EJK56432.1"/>
    <property type="molecule type" value="Genomic_DNA"/>
</dbReference>
<sequence>MWPEKGDICDLVKDFTIIEADIDEDGSISNCEAVHSQEGETQAKVFQHCVSDDDSSPNRNPSLHSSILNCEVVHSQEGETQAKVFEHRVSDDESSPSLLTEILPFNLILIPSLIQI</sequence>
<organism evidence="1 2">
    <name type="scientific">Thalassiosira oceanica</name>
    <name type="common">Marine diatom</name>
    <dbReference type="NCBI Taxonomy" id="159749"/>
    <lineage>
        <taxon>Eukaryota</taxon>
        <taxon>Sar</taxon>
        <taxon>Stramenopiles</taxon>
        <taxon>Ochrophyta</taxon>
        <taxon>Bacillariophyta</taxon>
        <taxon>Coscinodiscophyceae</taxon>
        <taxon>Thalassiosirophycidae</taxon>
        <taxon>Thalassiosirales</taxon>
        <taxon>Thalassiosiraceae</taxon>
        <taxon>Thalassiosira</taxon>
    </lineage>
</organism>
<protein>
    <submittedName>
        <fullName evidence="1">Uncharacterized protein</fullName>
    </submittedName>
</protein>
<dbReference type="eggNOG" id="ENOG502SVS8">
    <property type="taxonomic scope" value="Eukaryota"/>
</dbReference>
<proteinExistence type="predicted"/>